<name>A0A4S4BI22_9BACL</name>
<evidence type="ECO:0000313" key="2">
    <source>
        <dbReference type="Proteomes" id="UP000310636"/>
    </source>
</evidence>
<dbReference type="OrthoDB" id="2664207at2"/>
<evidence type="ECO:0000313" key="1">
    <source>
        <dbReference type="EMBL" id="THF74124.1"/>
    </source>
</evidence>
<protein>
    <submittedName>
        <fullName evidence="1">Uncharacterized protein</fullName>
    </submittedName>
</protein>
<dbReference type="RefSeq" id="WP_136372798.1">
    <property type="nucleotide sequence ID" value="NZ_SSOB01000044.1"/>
</dbReference>
<sequence>MIDTPNLAERESELQLVLDILSDMIFKYLEKQASPELRAATLAIMEEEQQEQLDWEMTCELLGTTEFRIRAVA</sequence>
<proteinExistence type="predicted"/>
<dbReference type="AlphaFoldDB" id="A0A4S4BI22"/>
<gene>
    <name evidence="1" type="ORF">E6C55_26205</name>
</gene>
<dbReference type="EMBL" id="SSOB01000044">
    <property type="protein sequence ID" value="THF74124.1"/>
    <property type="molecule type" value="Genomic_DNA"/>
</dbReference>
<keyword evidence="2" id="KW-1185">Reference proteome</keyword>
<accession>A0A4S4BI22</accession>
<organism evidence="1 2">
    <name type="scientific">Cohnella fermenti</name>
    <dbReference type="NCBI Taxonomy" id="2565925"/>
    <lineage>
        <taxon>Bacteria</taxon>
        <taxon>Bacillati</taxon>
        <taxon>Bacillota</taxon>
        <taxon>Bacilli</taxon>
        <taxon>Bacillales</taxon>
        <taxon>Paenibacillaceae</taxon>
        <taxon>Cohnella</taxon>
    </lineage>
</organism>
<reference evidence="1 2" key="1">
    <citation type="submission" date="2019-04" db="EMBL/GenBank/DDBJ databases">
        <title>Cohnella sp. nov. isolated from preserved vegetables.</title>
        <authorList>
            <person name="Lin S.-Y."/>
            <person name="Hung M.-H."/>
            <person name="Young C.-C."/>
        </authorList>
    </citation>
    <scope>NUCLEOTIDE SEQUENCE [LARGE SCALE GENOMIC DNA]</scope>
    <source>
        <strain evidence="1 2">CC-MHH1044</strain>
    </source>
</reference>
<dbReference type="Proteomes" id="UP000310636">
    <property type="component" value="Unassembled WGS sequence"/>
</dbReference>
<comment type="caution">
    <text evidence="1">The sequence shown here is derived from an EMBL/GenBank/DDBJ whole genome shotgun (WGS) entry which is preliminary data.</text>
</comment>